<evidence type="ECO:0000259" key="2">
    <source>
        <dbReference type="Pfam" id="PF07238"/>
    </source>
</evidence>
<evidence type="ECO:0000313" key="4">
    <source>
        <dbReference type="Proteomes" id="UP000285523"/>
    </source>
</evidence>
<dbReference type="RefSeq" id="WP_119854685.1">
    <property type="nucleotide sequence ID" value="NZ_QYYD01000001.1"/>
</dbReference>
<reference evidence="3 4" key="1">
    <citation type="submission" date="2018-09" db="EMBL/GenBank/DDBJ databases">
        <title>Draft genome sequence of Rhodopseudomonas palustris 2.1.18.</title>
        <authorList>
            <person name="Robertson S.L."/>
            <person name="Meyer T.E."/>
            <person name="Kyndt J.A."/>
        </authorList>
    </citation>
    <scope>NUCLEOTIDE SEQUENCE [LARGE SCALE GENOMIC DNA]</scope>
    <source>
        <strain evidence="3 4">2.1.18</strain>
    </source>
</reference>
<accession>A0A418VR22</accession>
<protein>
    <submittedName>
        <fullName evidence="3">PilZ domain-containing protein</fullName>
    </submittedName>
</protein>
<dbReference type="InterPro" id="IPR009875">
    <property type="entry name" value="PilZ_domain"/>
</dbReference>
<organism evidence="3 4">
    <name type="scientific">Rhodopseudomonas palustris</name>
    <dbReference type="NCBI Taxonomy" id="1076"/>
    <lineage>
        <taxon>Bacteria</taxon>
        <taxon>Pseudomonadati</taxon>
        <taxon>Pseudomonadota</taxon>
        <taxon>Alphaproteobacteria</taxon>
        <taxon>Hyphomicrobiales</taxon>
        <taxon>Nitrobacteraceae</taxon>
        <taxon>Rhodopseudomonas</taxon>
    </lineage>
</organism>
<dbReference type="Proteomes" id="UP000285523">
    <property type="component" value="Unassembled WGS sequence"/>
</dbReference>
<comment type="caution">
    <text evidence="3">The sequence shown here is derived from an EMBL/GenBank/DDBJ whole genome shotgun (WGS) entry which is preliminary data.</text>
</comment>
<keyword evidence="1" id="KW-0175">Coiled coil</keyword>
<dbReference type="OrthoDB" id="7210926at2"/>
<dbReference type="AlphaFoldDB" id="A0A418VR22"/>
<gene>
    <name evidence="3" type="ORF">D4Q52_01140</name>
</gene>
<name>A0A418VR22_RHOPL</name>
<dbReference type="GO" id="GO:0035438">
    <property type="term" value="F:cyclic-di-GMP binding"/>
    <property type="evidence" value="ECO:0007669"/>
    <property type="project" value="InterPro"/>
</dbReference>
<dbReference type="SUPFAM" id="SSF141371">
    <property type="entry name" value="PilZ domain-like"/>
    <property type="match status" value="1"/>
</dbReference>
<dbReference type="EMBL" id="QYYD01000001">
    <property type="protein sequence ID" value="RJF78791.1"/>
    <property type="molecule type" value="Genomic_DNA"/>
</dbReference>
<sequence length="113" mass="12472">MDERRKQQRDKVVYGGVATVSERGATRDCVVRNISETGAAIEFGSATGVPEQIALTIPRKARTYPSTVVWRRGNVAGLAFKAGDSSELAEQLRKSEKKKRELQRKIKILLGEG</sequence>
<feature type="domain" description="PilZ" evidence="2">
    <location>
        <begin position="3"/>
        <end position="92"/>
    </location>
</feature>
<evidence type="ECO:0000313" key="3">
    <source>
        <dbReference type="EMBL" id="RJF78791.1"/>
    </source>
</evidence>
<proteinExistence type="predicted"/>
<evidence type="ECO:0000256" key="1">
    <source>
        <dbReference type="SAM" id="Coils"/>
    </source>
</evidence>
<dbReference type="Pfam" id="PF07238">
    <property type="entry name" value="PilZ"/>
    <property type="match status" value="1"/>
</dbReference>
<feature type="coiled-coil region" evidence="1">
    <location>
        <begin position="85"/>
        <end position="112"/>
    </location>
</feature>